<organism evidence="1 2">
    <name type="scientific">Datura stramonium</name>
    <name type="common">Jimsonweed</name>
    <name type="synonym">Common thornapple</name>
    <dbReference type="NCBI Taxonomy" id="4076"/>
    <lineage>
        <taxon>Eukaryota</taxon>
        <taxon>Viridiplantae</taxon>
        <taxon>Streptophyta</taxon>
        <taxon>Embryophyta</taxon>
        <taxon>Tracheophyta</taxon>
        <taxon>Spermatophyta</taxon>
        <taxon>Magnoliopsida</taxon>
        <taxon>eudicotyledons</taxon>
        <taxon>Gunneridae</taxon>
        <taxon>Pentapetalae</taxon>
        <taxon>asterids</taxon>
        <taxon>lamiids</taxon>
        <taxon>Solanales</taxon>
        <taxon>Solanaceae</taxon>
        <taxon>Solanoideae</taxon>
        <taxon>Datureae</taxon>
        <taxon>Datura</taxon>
    </lineage>
</organism>
<accession>A0ABS8VPW9</accession>
<keyword evidence="2" id="KW-1185">Reference proteome</keyword>
<evidence type="ECO:0000313" key="2">
    <source>
        <dbReference type="Proteomes" id="UP000823775"/>
    </source>
</evidence>
<protein>
    <submittedName>
        <fullName evidence="1">Uncharacterized protein</fullName>
    </submittedName>
</protein>
<gene>
    <name evidence="1" type="ORF">HAX54_041068</name>
</gene>
<proteinExistence type="predicted"/>
<dbReference type="EMBL" id="JACEIK010005892">
    <property type="protein sequence ID" value="MCE0482370.1"/>
    <property type="molecule type" value="Genomic_DNA"/>
</dbReference>
<feature type="non-terminal residue" evidence="1">
    <location>
        <position position="1"/>
    </location>
</feature>
<feature type="non-terminal residue" evidence="1">
    <location>
        <position position="55"/>
    </location>
</feature>
<reference evidence="1 2" key="1">
    <citation type="journal article" date="2021" name="BMC Genomics">
        <title>Datura genome reveals duplications of psychoactive alkaloid biosynthetic genes and high mutation rate following tissue culture.</title>
        <authorList>
            <person name="Rajewski A."/>
            <person name="Carter-House D."/>
            <person name="Stajich J."/>
            <person name="Litt A."/>
        </authorList>
    </citation>
    <scope>NUCLEOTIDE SEQUENCE [LARGE SCALE GENOMIC DNA]</scope>
    <source>
        <strain evidence="1">AR-01</strain>
    </source>
</reference>
<evidence type="ECO:0000313" key="1">
    <source>
        <dbReference type="EMBL" id="MCE0482370.1"/>
    </source>
</evidence>
<dbReference type="Proteomes" id="UP000823775">
    <property type="component" value="Unassembled WGS sequence"/>
</dbReference>
<sequence length="55" mass="6400">GRVTLREKGYWECCRGGMKKMRKNRVLGLKEDFAVVNSAACDRLRRENTLNVSQR</sequence>
<name>A0ABS8VPW9_DATST</name>
<comment type="caution">
    <text evidence="1">The sequence shown here is derived from an EMBL/GenBank/DDBJ whole genome shotgun (WGS) entry which is preliminary data.</text>
</comment>